<protein>
    <submittedName>
        <fullName evidence="1">Uncharacterized protein</fullName>
    </submittedName>
</protein>
<evidence type="ECO:0000313" key="1">
    <source>
        <dbReference type="EMBL" id="SUZ74377.1"/>
    </source>
</evidence>
<reference evidence="1" key="1">
    <citation type="submission" date="2018-05" db="EMBL/GenBank/DDBJ databases">
        <authorList>
            <person name="Lanie J.A."/>
            <person name="Ng W.-L."/>
            <person name="Kazmierczak K.M."/>
            <person name="Andrzejewski T.M."/>
            <person name="Davidsen T.M."/>
            <person name="Wayne K.J."/>
            <person name="Tettelin H."/>
            <person name="Glass J.I."/>
            <person name="Rusch D."/>
            <person name="Podicherti R."/>
            <person name="Tsui H.-C.T."/>
            <person name="Winkler M.E."/>
        </authorList>
    </citation>
    <scope>NUCLEOTIDE SEQUENCE</scope>
</reference>
<dbReference type="EMBL" id="UINC01001208">
    <property type="protein sequence ID" value="SUZ74377.1"/>
    <property type="molecule type" value="Genomic_DNA"/>
</dbReference>
<proteinExistence type="predicted"/>
<gene>
    <name evidence="1" type="ORF">METZ01_LOCUS27231</name>
</gene>
<organism evidence="1">
    <name type="scientific">marine metagenome</name>
    <dbReference type="NCBI Taxonomy" id="408172"/>
    <lineage>
        <taxon>unclassified sequences</taxon>
        <taxon>metagenomes</taxon>
        <taxon>ecological metagenomes</taxon>
    </lineage>
</organism>
<name>A0A381Q8M1_9ZZZZ</name>
<sequence length="276" mass="30066">MLAACLPASAQTPNIAPVYEGFETNDDGSFNLLFGYYNRDWEEEINVPVGPDNRLEPGGPDQGQPAHFFPRRNQFVFRVHVPADFGDSEVVWTLTSNGVTERAYGTLRPPYAVDEVVMSANFGAGGQTGFNPSLVGNLAPEVTVEGEPSMRAVVDEPISLSAVATDDGKPSRRSMSPAVGQTQFVPNSATGLRLSWFQYRGPGKVMFDPPQTKVWEDRRDGGNSPWSAGWSTPPIPTENRWAVQATFSEPGTYVLRALGHDGGLIDYEDVTVVVTR</sequence>
<accession>A0A381Q8M1</accession>
<dbReference type="AlphaFoldDB" id="A0A381Q8M1"/>